<feature type="domain" description="Heparan-alpha-glucosaminide N-acetyltransferase catalytic" evidence="2">
    <location>
        <begin position="21"/>
        <end position="246"/>
    </location>
</feature>
<feature type="transmembrane region" description="Helical" evidence="1">
    <location>
        <begin position="190"/>
        <end position="217"/>
    </location>
</feature>
<dbReference type="InterPro" id="IPR012429">
    <property type="entry name" value="HGSNAT_cat"/>
</dbReference>
<keyword evidence="1" id="KW-0812">Transmembrane</keyword>
<evidence type="ECO:0000259" key="2">
    <source>
        <dbReference type="Pfam" id="PF07786"/>
    </source>
</evidence>
<keyword evidence="1" id="KW-1133">Transmembrane helix</keyword>
<evidence type="ECO:0000313" key="3">
    <source>
        <dbReference type="EMBL" id="MFC6707359.1"/>
    </source>
</evidence>
<dbReference type="Pfam" id="PF07786">
    <property type="entry name" value="HGSNAT_cat"/>
    <property type="match status" value="1"/>
</dbReference>
<accession>A0ABW2ALB5</accession>
<feature type="transmembrane region" description="Helical" evidence="1">
    <location>
        <begin position="144"/>
        <end position="161"/>
    </location>
</feature>
<gene>
    <name evidence="3" type="ORF">ACFQDH_19415</name>
</gene>
<dbReference type="Proteomes" id="UP001596298">
    <property type="component" value="Unassembled WGS sequence"/>
</dbReference>
<comment type="caution">
    <text evidence="3">The sequence shown here is derived from an EMBL/GenBank/DDBJ whole genome shotgun (WGS) entry which is preliminary data.</text>
</comment>
<feature type="transmembrane region" description="Helical" evidence="1">
    <location>
        <begin position="119"/>
        <end position="137"/>
    </location>
</feature>
<evidence type="ECO:0000256" key="1">
    <source>
        <dbReference type="SAM" id="Phobius"/>
    </source>
</evidence>
<protein>
    <submittedName>
        <fullName evidence="3">DUF1624 domain-containing protein</fullName>
    </submittedName>
</protein>
<keyword evidence="4" id="KW-1185">Reference proteome</keyword>
<name>A0ABW2ALB5_9MICO</name>
<proteinExistence type="predicted"/>
<feature type="transmembrane region" description="Helical" evidence="1">
    <location>
        <begin position="96"/>
        <end position="113"/>
    </location>
</feature>
<evidence type="ECO:0000313" key="4">
    <source>
        <dbReference type="Proteomes" id="UP001596298"/>
    </source>
</evidence>
<feature type="transmembrane region" description="Helical" evidence="1">
    <location>
        <begin position="21"/>
        <end position="43"/>
    </location>
</feature>
<reference evidence="4" key="1">
    <citation type="journal article" date="2019" name="Int. J. Syst. Evol. Microbiol.">
        <title>The Global Catalogue of Microorganisms (GCM) 10K type strain sequencing project: providing services to taxonomists for standard genome sequencing and annotation.</title>
        <authorList>
            <consortium name="The Broad Institute Genomics Platform"/>
            <consortium name="The Broad Institute Genome Sequencing Center for Infectious Disease"/>
            <person name="Wu L."/>
            <person name="Ma J."/>
        </authorList>
    </citation>
    <scope>NUCLEOTIDE SEQUENCE [LARGE SCALE GENOMIC DNA]</scope>
    <source>
        <strain evidence="4">CCUG 58127</strain>
    </source>
</reference>
<dbReference type="RefSeq" id="WP_382404029.1">
    <property type="nucleotide sequence ID" value="NZ_JBHSWH010000001.1"/>
</dbReference>
<organism evidence="3 4">
    <name type="scientific">Flexivirga alba</name>
    <dbReference type="NCBI Taxonomy" id="702742"/>
    <lineage>
        <taxon>Bacteria</taxon>
        <taxon>Bacillati</taxon>
        <taxon>Actinomycetota</taxon>
        <taxon>Actinomycetes</taxon>
        <taxon>Micrococcales</taxon>
        <taxon>Dermacoccaceae</taxon>
        <taxon>Flexivirga</taxon>
    </lineage>
</organism>
<keyword evidence="1" id="KW-0472">Membrane</keyword>
<dbReference type="EMBL" id="JBHSWH010000001">
    <property type="protein sequence ID" value="MFC6707359.1"/>
    <property type="molecule type" value="Genomic_DNA"/>
</dbReference>
<feature type="transmembrane region" description="Helical" evidence="1">
    <location>
        <begin position="63"/>
        <end position="84"/>
    </location>
</feature>
<sequence length="256" mass="27865">MTAELQRTGQVTTDAPVRNPRWAVVDLLRGVAIVAVVAFHLTWDLGDLGLISWRISAHWSGKVIAHSIAGSFLFLVGVSLVLAHRRGIRWRAFCRRELQLVVLALVITAASAVYQPREIVTFGILHAIAVVSLLALLAVRAPRWVPWALAAVSVALPWLVHLPGRSPWISWTGLADGTQPSLDWQPVLPWIALAFVGIGVMRPLVVAAEGGTTVAGLRSWRPASSPTRGLGWLGRHTLAIYVLHQPVLYGALWLLA</sequence>